<evidence type="ECO:0000313" key="1">
    <source>
        <dbReference type="EMBL" id="KAJ7957743.1"/>
    </source>
</evidence>
<dbReference type="KEGG" id="qsa:O6P43_018588"/>
<reference evidence="1" key="1">
    <citation type="journal article" date="2023" name="Science">
        <title>Elucidation of the pathway for biosynthesis of saponin adjuvants from the soapbark tree.</title>
        <authorList>
            <person name="Reed J."/>
            <person name="Orme A."/>
            <person name="El-Demerdash A."/>
            <person name="Owen C."/>
            <person name="Martin L.B.B."/>
            <person name="Misra R.C."/>
            <person name="Kikuchi S."/>
            <person name="Rejzek M."/>
            <person name="Martin A.C."/>
            <person name="Harkess A."/>
            <person name="Leebens-Mack J."/>
            <person name="Louveau T."/>
            <person name="Stephenson M.J."/>
            <person name="Osbourn A."/>
        </authorList>
    </citation>
    <scope>NUCLEOTIDE SEQUENCE</scope>
    <source>
        <strain evidence="1">S10</strain>
    </source>
</reference>
<dbReference type="EMBL" id="JARAOO010000008">
    <property type="protein sequence ID" value="KAJ7957743.1"/>
    <property type="molecule type" value="Genomic_DNA"/>
</dbReference>
<gene>
    <name evidence="1" type="ORF">O6P43_018573</name>
    <name evidence="2" type="ORF">O6P43_018588</name>
</gene>
<dbReference type="AlphaFoldDB" id="A0AAD7LH06"/>
<comment type="caution">
    <text evidence="1">The sequence shown here is derived from an EMBL/GenBank/DDBJ whole genome shotgun (WGS) entry which is preliminary data.</text>
</comment>
<evidence type="ECO:0000313" key="2">
    <source>
        <dbReference type="EMBL" id="KAJ7957762.1"/>
    </source>
</evidence>
<protein>
    <submittedName>
        <fullName evidence="1">Uncharacterized protein</fullName>
    </submittedName>
</protein>
<name>A0AAD7LH06_QUISA</name>
<accession>A0AAD7LH06</accession>
<dbReference type="KEGG" id="qsa:O6P43_018573"/>
<proteinExistence type="predicted"/>
<evidence type="ECO:0000313" key="3">
    <source>
        <dbReference type="Proteomes" id="UP001163823"/>
    </source>
</evidence>
<organism evidence="1 3">
    <name type="scientific">Quillaja saponaria</name>
    <name type="common">Soap bark tree</name>
    <dbReference type="NCBI Taxonomy" id="32244"/>
    <lineage>
        <taxon>Eukaryota</taxon>
        <taxon>Viridiplantae</taxon>
        <taxon>Streptophyta</taxon>
        <taxon>Embryophyta</taxon>
        <taxon>Tracheophyta</taxon>
        <taxon>Spermatophyta</taxon>
        <taxon>Magnoliopsida</taxon>
        <taxon>eudicotyledons</taxon>
        <taxon>Gunneridae</taxon>
        <taxon>Pentapetalae</taxon>
        <taxon>rosids</taxon>
        <taxon>fabids</taxon>
        <taxon>Fabales</taxon>
        <taxon>Quillajaceae</taxon>
        <taxon>Quillaja</taxon>
    </lineage>
</organism>
<keyword evidence="3" id="KW-1185">Reference proteome</keyword>
<dbReference type="EMBL" id="JARAOO010000008">
    <property type="protein sequence ID" value="KAJ7957762.1"/>
    <property type="molecule type" value="Genomic_DNA"/>
</dbReference>
<dbReference type="Proteomes" id="UP001163823">
    <property type="component" value="Chromosome 8"/>
</dbReference>
<sequence>MESIFWFEDVSVASVDGGAATFSSPDTRKLPETWKLSELGMGAQKKPAIEGLSEMMEEVQMLLGSGFFLIVMAVKIYPRFDFLPG</sequence>